<feature type="domain" description="ATP-grasp" evidence="15">
    <location>
        <begin position="670"/>
        <end position="861"/>
    </location>
</feature>
<dbReference type="InterPro" id="IPR016185">
    <property type="entry name" value="PreATP-grasp_dom_sf"/>
</dbReference>
<dbReference type="Pfam" id="PF02787">
    <property type="entry name" value="CPSase_L_D3"/>
    <property type="match status" value="1"/>
</dbReference>
<dbReference type="Pfam" id="PF25596">
    <property type="entry name" value="CPSase_L_D1"/>
    <property type="match status" value="2"/>
</dbReference>
<feature type="domain" description="MGS-like" evidence="16">
    <location>
        <begin position="930"/>
        <end position="1059"/>
    </location>
</feature>
<feature type="binding site" evidence="14">
    <location>
        <position position="819"/>
    </location>
    <ligand>
        <name>Mg(2+)</name>
        <dbReference type="ChEBI" id="CHEBI:18420"/>
        <label>3</label>
    </ligand>
</feature>
<dbReference type="Gene3D" id="3.40.50.1380">
    <property type="entry name" value="Methylglyoxal synthase-like domain"/>
    <property type="match status" value="1"/>
</dbReference>
<dbReference type="InterPro" id="IPR005483">
    <property type="entry name" value="CPSase_dom"/>
</dbReference>
<feature type="binding site" evidence="14">
    <location>
        <position position="819"/>
    </location>
    <ligand>
        <name>Mn(2+)</name>
        <dbReference type="ChEBI" id="CHEBI:29035"/>
        <label>3</label>
    </ligand>
</feature>
<feature type="binding site" evidence="14">
    <location>
        <position position="243"/>
    </location>
    <ligand>
        <name>ATP</name>
        <dbReference type="ChEBI" id="CHEBI:30616"/>
        <label>1</label>
    </ligand>
</feature>
<sequence>MPKRLDLKKILVIGSGPIIIGQAAEFDYAGTQACTALREEGISVVLVNSNPATIMTDREMADKVYMEPLTKDFIKRILRKERPQAILPSLGGQTGLNMAVELHEDGILDELGIEILGTDLEAIKKAEDRELFRNLMNKIGEPVPPSFIADSVQGAVSFAKEIGFPVIVRPAYTLGGTGGGICRDESELKVTVENGLSLSPVNQCLIEMSIAGWKEIEFEVMRDANDTAIAVCSMENFDPVGIHTGDSIVVAPCQTLTDKELQMLRDASLKIIRSLKIKGGCNVQLALHPDSFDYYIIEVNPRVSRSSALASKATGYPIAKIAAKIALGLNLDEMLNPVTGVSYACFEPALDYIALKLPRFAFDKFRFANRKLGTQMKATGEVMSLGRTFEEALLKAVRSLEIKTEYLDLKKYRKADDEKLVKLLGRAEDERLFVVYELLRRGKSVDLIHDATLIDEFFLNKIRKIVAMENTIREGSLSDVLYEAKRMGFSDKTIAEFKGIELDDVVDARKQMGIIPVFKMVDTCAGEFSSETPYYYSTYEEENESVKSGKESIIVLGSGPIRIGQGVEFDYATVHCVWSIKDFGYEAIIINNNPETVSTDFSISDKLYFEPLTVEDVMNIVDLEQPKGVIVQFGGQTAINLAEGLQKRGVKILGTSLASIDLAEDRDMFEKKLKELGIPMPKGDMAVSVEKALAVAAEIGYPVLARPSYVLGGRNMEIIYTKEHLTDYMERNISENGTDPILIDRYLVGKEVEVDAICDGRNVMIPGIMEHIERAGVHSGDSMAVYPPFKISEECKRTITDYTERIGTGLGIIGLYNIQFVVEKSGEVFVLEVNPRSSRTVPFLSKITGINMGDVATKAILGKDLIEQGMPLGLLKEKEGYAVKMPVFSFSKLRKVDIALGPEMKSTGEAIGIDRTLEKALYKALVAAGFKMPEYGKVLFTIGDRDKEEALKVAKGFRDIGYSLVATEGTKKFLEANGVHAKYVSKIGDPGKTVIDVIRRREVQFVVNTFTEGGKDKMTDGFKMRRESVENNIPCLTSLDTAEAVLKVLESRSFSLDNI</sequence>
<dbReference type="InterPro" id="IPR033937">
    <property type="entry name" value="MGS_CPS_CarB"/>
</dbReference>
<dbReference type="Pfam" id="PF02786">
    <property type="entry name" value="CPSase_L_D2"/>
    <property type="match status" value="2"/>
</dbReference>
<keyword evidence="7 14" id="KW-0677">Repeat</keyword>
<dbReference type="InterPro" id="IPR005480">
    <property type="entry name" value="CPSase_lsu_oligo"/>
</dbReference>
<comment type="pathway">
    <text evidence="14">Pyrimidine metabolism; UMP biosynthesis via de novo pathway; (S)-dihydroorotate from bicarbonate: step 1/3.</text>
</comment>
<dbReference type="Gene3D" id="3.30.1490.20">
    <property type="entry name" value="ATP-grasp fold, A domain"/>
    <property type="match status" value="1"/>
</dbReference>
<keyword evidence="6" id="KW-0479">Metal-binding</keyword>
<keyword evidence="10" id="KW-0460">Magnesium</keyword>
<comment type="domain">
    <text evidence="14">The large subunit is composed of 2 ATP-grasp domains that are involved in binding the 2 ATP molecules needed for carbamoyl phosphate synthesis. The N-terminal ATP-grasp domain (referred to as the carboxyphosphate synthetic component) catalyzes the ATP-dependent phosphorylation of hydrogencarbonate to carboxyphosphate and the subsequent nucleophilic attack by ammonia to form a carbamate intermediate. The C-terminal ATP-grasp domain (referred to as the carbamoyl phosphate synthetic component) then catalyzes the phosphorylation of carbamate with the second ATP to form the end product carbamoyl phosphate. The reactive and unstable enzyme intermediates are sequentially channeled from one active site to the next through the interior of the protein over a distance of at least 96 A.</text>
</comment>
<dbReference type="EC" id="6.3.5.5" evidence="14"/>
<keyword evidence="12" id="KW-0464">Manganese</keyword>
<feature type="binding site" evidence="14">
    <location>
        <position position="832"/>
    </location>
    <ligand>
        <name>Mg(2+)</name>
        <dbReference type="ChEBI" id="CHEBI:18420"/>
        <label>3</label>
    </ligand>
</feature>
<dbReference type="Proteomes" id="UP001519271">
    <property type="component" value="Unassembled WGS sequence"/>
</dbReference>
<proteinExistence type="inferred from homology"/>
<comment type="subunit">
    <text evidence="14">Composed of two chains; the small (or glutamine) chain promotes the hydrolysis of glutamine to ammonia, which is used by the large (or ammonia) chain to synthesize carbamoyl phosphate. Tetramer of heterodimers (alpha,beta)4.</text>
</comment>
<evidence type="ECO:0000256" key="13">
    <source>
        <dbReference type="ARBA" id="ARBA00047359"/>
    </source>
</evidence>
<dbReference type="PROSITE" id="PS00867">
    <property type="entry name" value="CPSASE_2"/>
    <property type="match status" value="2"/>
</dbReference>
<feature type="binding site" evidence="14">
    <location>
        <position position="298"/>
    </location>
    <ligand>
        <name>Mg(2+)</name>
        <dbReference type="ChEBI" id="CHEBI:18420"/>
        <label>2</label>
    </ligand>
</feature>
<feature type="binding site" evidence="14">
    <location>
        <position position="300"/>
    </location>
    <ligand>
        <name>Mg(2+)</name>
        <dbReference type="ChEBI" id="CHEBI:18420"/>
        <label>2</label>
    </ligand>
</feature>
<feature type="binding site" evidence="14">
    <location>
        <position position="129"/>
    </location>
    <ligand>
        <name>ATP</name>
        <dbReference type="ChEBI" id="CHEBI:30616"/>
        <label>1</label>
    </ligand>
</feature>
<dbReference type="Gene3D" id="1.10.1030.10">
    <property type="entry name" value="Carbamoyl-phosphate synthetase, large subunit oligomerisation domain"/>
    <property type="match status" value="1"/>
</dbReference>
<keyword evidence="5 14" id="KW-0028">Amino-acid biosynthesis</keyword>
<feature type="binding site" evidence="14">
    <location>
        <position position="778"/>
    </location>
    <ligand>
        <name>ATP</name>
        <dbReference type="ChEBI" id="CHEBI:30616"/>
        <label>2</label>
    </ligand>
</feature>
<feature type="binding site" evidence="14">
    <location>
        <position position="832"/>
    </location>
    <ligand>
        <name>Mn(2+)</name>
        <dbReference type="ChEBI" id="CHEBI:29035"/>
        <label>3</label>
    </ligand>
</feature>
<organism evidence="17 18">
    <name type="scientific">Youngiibacter multivorans</name>
    <dbReference type="NCBI Taxonomy" id="937251"/>
    <lineage>
        <taxon>Bacteria</taxon>
        <taxon>Bacillati</taxon>
        <taxon>Bacillota</taxon>
        <taxon>Clostridia</taxon>
        <taxon>Eubacteriales</taxon>
        <taxon>Clostridiaceae</taxon>
        <taxon>Youngiibacter</taxon>
    </lineage>
</organism>
<feature type="binding site" evidence="14">
    <location>
        <position position="176"/>
    </location>
    <ligand>
        <name>ATP</name>
        <dbReference type="ChEBI" id="CHEBI:30616"/>
        <label>1</label>
    </ligand>
</feature>
<evidence type="ECO:0000256" key="14">
    <source>
        <dbReference type="HAMAP-Rule" id="MF_01210"/>
    </source>
</evidence>
<dbReference type="SMART" id="SM00851">
    <property type="entry name" value="MGS"/>
    <property type="match status" value="1"/>
</dbReference>
<evidence type="ECO:0000256" key="9">
    <source>
        <dbReference type="ARBA" id="ARBA00022840"/>
    </source>
</evidence>
<name>A0ABS4FZW4_9CLOT</name>
<dbReference type="PROSITE" id="PS00866">
    <property type="entry name" value="CPSASE_1"/>
    <property type="match status" value="1"/>
</dbReference>
<feature type="binding site" evidence="14">
    <location>
        <position position="241"/>
    </location>
    <ligand>
        <name>ATP</name>
        <dbReference type="ChEBI" id="CHEBI:30616"/>
        <label>1</label>
    </ligand>
</feature>
<evidence type="ECO:0000256" key="11">
    <source>
        <dbReference type="ARBA" id="ARBA00022975"/>
    </source>
</evidence>
<keyword evidence="4 14" id="KW-0436">Ligase</keyword>
<feature type="binding site" evidence="14">
    <location>
        <position position="834"/>
    </location>
    <ligand>
        <name>Mn(2+)</name>
        <dbReference type="ChEBI" id="CHEBI:29035"/>
        <label>4</label>
    </ligand>
</feature>
<reference evidence="17 18" key="1">
    <citation type="submission" date="2021-03" db="EMBL/GenBank/DDBJ databases">
        <title>Genomic Encyclopedia of Type Strains, Phase IV (KMG-IV): sequencing the most valuable type-strain genomes for metagenomic binning, comparative biology and taxonomic classification.</title>
        <authorList>
            <person name="Goeker M."/>
        </authorList>
    </citation>
    <scope>NUCLEOTIDE SEQUENCE [LARGE SCALE GENOMIC DNA]</scope>
    <source>
        <strain evidence="17 18">DSM 6139</strain>
    </source>
</reference>
<feature type="binding site" evidence="14">
    <location>
        <position position="747"/>
    </location>
    <ligand>
        <name>ATP</name>
        <dbReference type="ChEBI" id="CHEBI:30616"/>
        <label>2</label>
    </ligand>
</feature>
<feature type="binding site" evidence="14">
    <location>
        <position position="210"/>
    </location>
    <ligand>
        <name>ATP</name>
        <dbReference type="ChEBI" id="CHEBI:30616"/>
        <label>1</label>
    </ligand>
</feature>
<protein>
    <recommendedName>
        <fullName evidence="14">Carbamoyl phosphate synthase large chain</fullName>
        <ecNumber evidence="14">6.3.4.16</ecNumber>
        <ecNumber evidence="14">6.3.5.5</ecNumber>
    </recommendedName>
    <alternativeName>
        <fullName evidence="14">Carbamoyl phosphate synthetase ammonia chain</fullName>
    </alternativeName>
</protein>
<dbReference type="PRINTS" id="PR00098">
    <property type="entry name" value="CPSASE"/>
</dbReference>
<feature type="binding site" evidence="14">
    <location>
        <position position="175"/>
    </location>
    <ligand>
        <name>ATP</name>
        <dbReference type="ChEBI" id="CHEBI:30616"/>
        <label>1</label>
    </ligand>
</feature>
<dbReference type="PROSITE" id="PS51855">
    <property type="entry name" value="MGS"/>
    <property type="match status" value="1"/>
</dbReference>
<evidence type="ECO:0000256" key="3">
    <source>
        <dbReference type="ARBA" id="ARBA00022571"/>
    </source>
</evidence>
<dbReference type="SUPFAM" id="SSF56059">
    <property type="entry name" value="Glutathione synthetase ATP-binding domain-like"/>
    <property type="match status" value="2"/>
</dbReference>
<dbReference type="PANTHER" id="PTHR11405:SF53">
    <property type="entry name" value="CARBAMOYL-PHOSPHATE SYNTHASE [AMMONIA], MITOCHONDRIAL"/>
    <property type="match status" value="1"/>
</dbReference>
<keyword evidence="9 14" id="KW-0067">ATP-binding</keyword>
<dbReference type="InterPro" id="IPR058047">
    <property type="entry name" value="CPSase_preATP-grasp"/>
</dbReference>
<accession>A0ABS4FZW4</accession>
<dbReference type="InterPro" id="IPR036897">
    <property type="entry name" value="CarbamoylP_synth_lsu_oligo_sf"/>
</dbReference>
<feature type="binding site" evidence="14">
    <location>
        <position position="298"/>
    </location>
    <ligand>
        <name>Mn(2+)</name>
        <dbReference type="ChEBI" id="CHEBI:29035"/>
        <label>1</label>
    </ligand>
</feature>
<evidence type="ECO:0000256" key="10">
    <source>
        <dbReference type="ARBA" id="ARBA00022842"/>
    </source>
</evidence>
<feature type="binding site" evidence="14">
    <location>
        <position position="215"/>
    </location>
    <ligand>
        <name>ATP</name>
        <dbReference type="ChEBI" id="CHEBI:30616"/>
        <label>1</label>
    </ligand>
</feature>
<keyword evidence="3 14" id="KW-0055">Arginine biosynthesis</keyword>
<dbReference type="SUPFAM" id="SSF48108">
    <property type="entry name" value="Carbamoyl phosphate synthetase, large subunit connection domain"/>
    <property type="match status" value="1"/>
</dbReference>
<feature type="binding site" evidence="14">
    <location>
        <position position="284"/>
    </location>
    <ligand>
        <name>ATP</name>
        <dbReference type="ChEBI" id="CHEBI:30616"/>
        <label>1</label>
    </ligand>
</feature>
<feature type="binding site" evidence="14">
    <location>
        <position position="834"/>
    </location>
    <ligand>
        <name>Mg(2+)</name>
        <dbReference type="ChEBI" id="CHEBI:18420"/>
        <label>4</label>
    </ligand>
</feature>
<feature type="binding site" evidence="14">
    <location>
        <position position="777"/>
    </location>
    <ligand>
        <name>ATP</name>
        <dbReference type="ChEBI" id="CHEBI:30616"/>
        <label>2</label>
    </ligand>
</feature>
<feature type="binding site" evidence="14">
    <location>
        <position position="242"/>
    </location>
    <ligand>
        <name>ATP</name>
        <dbReference type="ChEBI" id="CHEBI:30616"/>
        <label>1</label>
    </ligand>
</feature>
<evidence type="ECO:0000256" key="1">
    <source>
        <dbReference type="ARBA" id="ARBA00005077"/>
    </source>
</evidence>
<dbReference type="PANTHER" id="PTHR11405">
    <property type="entry name" value="CARBAMOYLTRANSFERASE FAMILY MEMBER"/>
    <property type="match status" value="1"/>
</dbReference>
<dbReference type="CDD" id="cd01424">
    <property type="entry name" value="MGS_CPS_II"/>
    <property type="match status" value="1"/>
</dbReference>
<dbReference type="EC" id="6.3.4.16" evidence="14"/>
<dbReference type="SUPFAM" id="SSF52335">
    <property type="entry name" value="Methylglyoxal synthase-like"/>
    <property type="match status" value="1"/>
</dbReference>
<feature type="binding site" evidence="14">
    <location>
        <position position="819"/>
    </location>
    <ligand>
        <name>ATP</name>
        <dbReference type="ChEBI" id="CHEBI:30616"/>
        <label>2</label>
    </ligand>
</feature>
<dbReference type="HAMAP" id="MF_01210_A">
    <property type="entry name" value="CPSase_L_chain_A"/>
    <property type="match status" value="1"/>
</dbReference>
<dbReference type="Gene3D" id="3.40.50.20">
    <property type="match status" value="2"/>
</dbReference>
<keyword evidence="8 14" id="KW-0547">Nucleotide-binding</keyword>
<dbReference type="InterPro" id="IPR011761">
    <property type="entry name" value="ATP-grasp"/>
</dbReference>
<comment type="similarity">
    <text evidence="2 14">Belongs to the CarB family.</text>
</comment>
<dbReference type="InterPro" id="IPR011607">
    <property type="entry name" value="MGS-like_dom"/>
</dbReference>
<comment type="function">
    <text evidence="14">Large subunit of the glutamine-dependent carbamoyl phosphate synthetase (CPSase). CPSase catalyzes the formation of carbamoyl phosphate from the ammonia moiety of glutamine, carbonate, and phosphate donated by ATP, constituting the first step of 2 biosynthetic pathways, one leading to arginine and/or urea and the other to pyrimidine nucleotides. The large subunit (synthetase) binds the substrates ammonia (free or transferred from glutamine from the small subunit), hydrogencarbonate and ATP and carries out an ATP-coupled ligase reaction, activating hydrogencarbonate by forming carboxy phosphate which reacts with ammonia to form carbamoyl phosphate.</text>
</comment>
<dbReference type="InterPro" id="IPR013815">
    <property type="entry name" value="ATP_grasp_subdomain_1"/>
</dbReference>
<feature type="binding site" evidence="14">
    <location>
        <position position="779"/>
    </location>
    <ligand>
        <name>ATP</name>
        <dbReference type="ChEBI" id="CHEBI:30616"/>
        <label>2</label>
    </ligand>
</feature>
<feature type="binding site" evidence="14">
    <location>
        <position position="832"/>
    </location>
    <ligand>
        <name>ATP</name>
        <dbReference type="ChEBI" id="CHEBI:30616"/>
        <label>2</label>
    </ligand>
</feature>
<dbReference type="NCBIfam" id="TIGR01369">
    <property type="entry name" value="CPSaseII_lrg"/>
    <property type="match status" value="1"/>
</dbReference>
<feature type="binding site" evidence="14">
    <location>
        <position position="745"/>
    </location>
    <ligand>
        <name>ATP</name>
        <dbReference type="ChEBI" id="CHEBI:30616"/>
        <label>2</label>
    </ligand>
</feature>
<dbReference type="HAMAP" id="MF_01210_B">
    <property type="entry name" value="CPSase_L_chain_B"/>
    <property type="match status" value="1"/>
</dbReference>
<dbReference type="NCBIfam" id="NF009455">
    <property type="entry name" value="PRK12815.1"/>
    <property type="match status" value="1"/>
</dbReference>
<feature type="binding site" evidence="14">
    <location>
        <position position="776"/>
    </location>
    <ligand>
        <name>ATP</name>
        <dbReference type="ChEBI" id="CHEBI:30616"/>
        <label>2</label>
    </ligand>
</feature>
<dbReference type="EMBL" id="JAGGKC010000001">
    <property type="protein sequence ID" value="MBP1917831.1"/>
    <property type="molecule type" value="Genomic_DNA"/>
</dbReference>
<comment type="catalytic activity">
    <reaction evidence="13 14">
        <text>hydrogencarbonate + NH4(+) + 2 ATP = carbamoyl phosphate + 2 ADP + phosphate + 2 H(+)</text>
        <dbReference type="Rhea" id="RHEA:18029"/>
        <dbReference type="ChEBI" id="CHEBI:15378"/>
        <dbReference type="ChEBI" id="CHEBI:17544"/>
        <dbReference type="ChEBI" id="CHEBI:28938"/>
        <dbReference type="ChEBI" id="CHEBI:30616"/>
        <dbReference type="ChEBI" id="CHEBI:43474"/>
        <dbReference type="ChEBI" id="CHEBI:58228"/>
        <dbReference type="ChEBI" id="CHEBI:456216"/>
        <dbReference type="EC" id="6.3.4.16"/>
    </reaction>
</comment>
<evidence type="ECO:0000259" key="16">
    <source>
        <dbReference type="PROSITE" id="PS51855"/>
    </source>
</evidence>
<evidence type="ECO:0000256" key="5">
    <source>
        <dbReference type="ARBA" id="ARBA00022605"/>
    </source>
</evidence>
<evidence type="ECO:0000256" key="12">
    <source>
        <dbReference type="ARBA" id="ARBA00023211"/>
    </source>
</evidence>
<comment type="catalytic activity">
    <reaction evidence="14">
        <text>hydrogencarbonate + L-glutamine + 2 ATP + H2O = carbamoyl phosphate + L-glutamate + 2 ADP + phosphate + 2 H(+)</text>
        <dbReference type="Rhea" id="RHEA:18633"/>
        <dbReference type="ChEBI" id="CHEBI:15377"/>
        <dbReference type="ChEBI" id="CHEBI:15378"/>
        <dbReference type="ChEBI" id="CHEBI:17544"/>
        <dbReference type="ChEBI" id="CHEBI:29985"/>
        <dbReference type="ChEBI" id="CHEBI:30616"/>
        <dbReference type="ChEBI" id="CHEBI:43474"/>
        <dbReference type="ChEBI" id="CHEBI:58228"/>
        <dbReference type="ChEBI" id="CHEBI:58359"/>
        <dbReference type="ChEBI" id="CHEBI:456216"/>
        <dbReference type="EC" id="6.3.5.5"/>
    </reaction>
</comment>
<dbReference type="SMART" id="SM01096">
    <property type="entry name" value="CPSase_L_D3"/>
    <property type="match status" value="1"/>
</dbReference>
<keyword evidence="11 14" id="KW-0665">Pyrimidine biosynthesis</keyword>
<feature type="binding site" evidence="14">
    <location>
        <position position="169"/>
    </location>
    <ligand>
        <name>ATP</name>
        <dbReference type="ChEBI" id="CHEBI:30616"/>
        <label>1</label>
    </ligand>
</feature>
<dbReference type="GO" id="GO:0004088">
    <property type="term" value="F:carbamoyl-phosphate synthase (glutamine-hydrolyzing) activity"/>
    <property type="evidence" value="ECO:0007669"/>
    <property type="project" value="UniProtKB-EC"/>
</dbReference>
<comment type="pathway">
    <text evidence="1 14">Amino-acid biosynthesis; L-arginine biosynthesis; carbamoyl phosphate from bicarbonate: step 1/1.</text>
</comment>
<dbReference type="InterPro" id="IPR036914">
    <property type="entry name" value="MGS-like_dom_sf"/>
</dbReference>
<dbReference type="InterPro" id="IPR006275">
    <property type="entry name" value="CPSase_lsu"/>
</dbReference>
<evidence type="ECO:0000256" key="8">
    <source>
        <dbReference type="ARBA" id="ARBA00022741"/>
    </source>
</evidence>
<feature type="domain" description="ATP-grasp" evidence="15">
    <location>
        <begin position="133"/>
        <end position="327"/>
    </location>
</feature>
<dbReference type="RefSeq" id="WP_209458069.1">
    <property type="nucleotide sequence ID" value="NZ_JAGGKC010000001.1"/>
</dbReference>
<dbReference type="SUPFAM" id="SSF52440">
    <property type="entry name" value="PreATP-grasp domain"/>
    <property type="match status" value="2"/>
</dbReference>
<feature type="binding site" evidence="14">
    <location>
        <position position="706"/>
    </location>
    <ligand>
        <name>ATP</name>
        <dbReference type="ChEBI" id="CHEBI:30616"/>
        <label>2</label>
    </ligand>
</feature>
<evidence type="ECO:0000256" key="4">
    <source>
        <dbReference type="ARBA" id="ARBA00022598"/>
    </source>
</evidence>
<evidence type="ECO:0000256" key="2">
    <source>
        <dbReference type="ARBA" id="ARBA00009799"/>
    </source>
</evidence>
<feature type="region of interest" description="Carboxyphosphate synthetic domain" evidence="14">
    <location>
        <begin position="1"/>
        <end position="401"/>
    </location>
</feature>
<feature type="binding site" evidence="14">
    <location>
        <position position="284"/>
    </location>
    <ligand>
        <name>Mn(2+)</name>
        <dbReference type="ChEBI" id="CHEBI:29035"/>
        <label>1</label>
    </ligand>
</feature>
<evidence type="ECO:0000256" key="7">
    <source>
        <dbReference type="ARBA" id="ARBA00022737"/>
    </source>
</evidence>
<feature type="binding site" evidence="14">
    <location>
        <position position="284"/>
    </location>
    <ligand>
        <name>Mg(2+)</name>
        <dbReference type="ChEBI" id="CHEBI:18420"/>
        <label>1</label>
    </ligand>
</feature>
<dbReference type="InterPro" id="IPR005479">
    <property type="entry name" value="CPAse_ATP-bd"/>
</dbReference>
<dbReference type="NCBIfam" id="NF003671">
    <property type="entry name" value="PRK05294.1"/>
    <property type="match status" value="1"/>
</dbReference>
<gene>
    <name evidence="14" type="primary">carB</name>
    <name evidence="17" type="ORF">J2Z34_000294</name>
</gene>
<dbReference type="Gene3D" id="3.30.470.20">
    <property type="entry name" value="ATP-grasp fold, B domain"/>
    <property type="match status" value="2"/>
</dbReference>
<evidence type="ECO:0000259" key="15">
    <source>
        <dbReference type="PROSITE" id="PS50975"/>
    </source>
</evidence>
<evidence type="ECO:0000256" key="6">
    <source>
        <dbReference type="ARBA" id="ARBA00022723"/>
    </source>
</evidence>
<feature type="binding site" evidence="14">
    <location>
        <position position="298"/>
    </location>
    <ligand>
        <name>Mg(2+)</name>
        <dbReference type="ChEBI" id="CHEBI:18420"/>
        <label>1</label>
    </ligand>
</feature>
<evidence type="ECO:0000313" key="17">
    <source>
        <dbReference type="EMBL" id="MBP1917831.1"/>
    </source>
</evidence>
<feature type="region of interest" description="Allosteric domain" evidence="14">
    <location>
        <begin position="930"/>
        <end position="1059"/>
    </location>
</feature>
<dbReference type="PROSITE" id="PS50975">
    <property type="entry name" value="ATP_GRASP"/>
    <property type="match status" value="2"/>
</dbReference>
<feature type="binding site" evidence="14">
    <location>
        <position position="832"/>
    </location>
    <ligand>
        <name>Mg(2+)</name>
        <dbReference type="ChEBI" id="CHEBI:18420"/>
        <label>4</label>
    </ligand>
</feature>
<feature type="binding site" evidence="14">
    <location>
        <position position="298"/>
    </location>
    <ligand>
        <name>ATP</name>
        <dbReference type="ChEBI" id="CHEBI:30616"/>
        <label>1</label>
    </ligand>
</feature>
<comment type="caution">
    <text evidence="17">The sequence shown here is derived from an EMBL/GenBank/DDBJ whole genome shotgun (WGS) entry which is preliminary data.</text>
</comment>
<comment type="caution">
    <text evidence="14">Lacks conserved residue(s) required for the propagation of feature annotation.</text>
</comment>
<comment type="cofactor">
    <cofactor evidence="14">
        <name>Mg(2+)</name>
        <dbReference type="ChEBI" id="CHEBI:18420"/>
    </cofactor>
    <cofactor evidence="14">
        <name>Mn(2+)</name>
        <dbReference type="ChEBI" id="CHEBI:29035"/>
    </cofactor>
    <text evidence="14">Binds 4 Mg(2+) or Mn(2+) ions per subunit.</text>
</comment>
<keyword evidence="18" id="KW-1185">Reference proteome</keyword>
<dbReference type="Pfam" id="PF02142">
    <property type="entry name" value="MGS"/>
    <property type="match status" value="1"/>
</dbReference>
<feature type="binding site" evidence="14">
    <location>
        <position position="751"/>
    </location>
    <ligand>
        <name>ATP</name>
        <dbReference type="ChEBI" id="CHEBI:30616"/>
        <label>2</label>
    </ligand>
</feature>
<evidence type="ECO:0000313" key="18">
    <source>
        <dbReference type="Proteomes" id="UP001519271"/>
    </source>
</evidence>
<feature type="binding site" evidence="14">
    <location>
        <position position="300"/>
    </location>
    <ligand>
        <name>Mn(2+)</name>
        <dbReference type="ChEBI" id="CHEBI:29035"/>
        <label>2</label>
    </ligand>
</feature>
<feature type="binding site" evidence="14">
    <location>
        <position position="298"/>
    </location>
    <ligand>
        <name>Mn(2+)</name>
        <dbReference type="ChEBI" id="CHEBI:29035"/>
        <label>2</label>
    </ligand>
</feature>
<feature type="binding site" evidence="14">
    <location>
        <position position="832"/>
    </location>
    <ligand>
        <name>Mn(2+)</name>
        <dbReference type="ChEBI" id="CHEBI:29035"/>
        <label>4</label>
    </ligand>
</feature>